<evidence type="ECO:0000256" key="1">
    <source>
        <dbReference type="SAM" id="Phobius"/>
    </source>
</evidence>
<keyword evidence="1" id="KW-1133">Transmembrane helix</keyword>
<name>A0A1R4HFE7_9GAMM</name>
<keyword evidence="1" id="KW-0812">Transmembrane</keyword>
<keyword evidence="3" id="KW-1185">Reference proteome</keyword>
<keyword evidence="1" id="KW-0472">Membrane</keyword>
<feature type="transmembrane region" description="Helical" evidence="1">
    <location>
        <begin position="15"/>
        <end position="35"/>
    </location>
</feature>
<gene>
    <name evidence="2" type="ORF">CRENPOLYSF2_4140002</name>
</gene>
<dbReference type="EMBL" id="FUKJ01000351">
    <property type="protein sequence ID" value="SJM94620.1"/>
    <property type="molecule type" value="Genomic_DNA"/>
</dbReference>
<dbReference type="Proteomes" id="UP000195442">
    <property type="component" value="Unassembled WGS sequence"/>
</dbReference>
<proteinExistence type="predicted"/>
<evidence type="ECO:0000313" key="2">
    <source>
        <dbReference type="EMBL" id="SJM94620.1"/>
    </source>
</evidence>
<dbReference type="RefSeq" id="WP_087147870.1">
    <property type="nucleotide sequence ID" value="NZ_FUKJ01000351.1"/>
</dbReference>
<accession>A0A1R4HFE7</accession>
<dbReference type="AlphaFoldDB" id="A0A1R4HFE7"/>
<reference evidence="3" key="1">
    <citation type="submission" date="2017-02" db="EMBL/GenBank/DDBJ databases">
        <authorList>
            <person name="Daims H."/>
        </authorList>
    </citation>
    <scope>NUCLEOTIDE SEQUENCE [LARGE SCALE GENOMIC DNA]</scope>
</reference>
<protein>
    <submittedName>
        <fullName evidence="2">Uncharacterized protein</fullName>
    </submittedName>
</protein>
<evidence type="ECO:0000313" key="3">
    <source>
        <dbReference type="Proteomes" id="UP000195442"/>
    </source>
</evidence>
<sequence>MSSYETNQREQRPFWISYSIFIAFGIGFAIGYYLLPKETKSEYPVFIDLSEEGKSKQQSQIR</sequence>
<organism evidence="2 3">
    <name type="scientific">Crenothrix polyspora</name>
    <dbReference type="NCBI Taxonomy" id="360316"/>
    <lineage>
        <taxon>Bacteria</taxon>
        <taxon>Pseudomonadati</taxon>
        <taxon>Pseudomonadota</taxon>
        <taxon>Gammaproteobacteria</taxon>
        <taxon>Methylococcales</taxon>
        <taxon>Crenotrichaceae</taxon>
        <taxon>Crenothrix</taxon>
    </lineage>
</organism>